<evidence type="ECO:0000256" key="8">
    <source>
        <dbReference type="ARBA" id="ARBA00048045"/>
    </source>
</evidence>
<comment type="caution">
    <text evidence="10">The sequence shown here is derived from an EMBL/GenBank/DDBJ whole genome shotgun (WGS) entry which is preliminary data.</text>
</comment>
<dbReference type="PANTHER" id="PTHR11079">
    <property type="entry name" value="CYTOSINE DEAMINASE FAMILY MEMBER"/>
    <property type="match status" value="1"/>
</dbReference>
<evidence type="ECO:0000256" key="5">
    <source>
        <dbReference type="ARBA" id="ARBA00022723"/>
    </source>
</evidence>
<keyword evidence="4" id="KW-0819">tRNA processing</keyword>
<dbReference type="Pfam" id="PF00383">
    <property type="entry name" value="dCMP_cyt_deam_1"/>
    <property type="match status" value="1"/>
</dbReference>
<dbReference type="PROSITE" id="PS51747">
    <property type="entry name" value="CYT_DCMP_DEAMINASES_2"/>
    <property type="match status" value="1"/>
</dbReference>
<reference evidence="10 11" key="1">
    <citation type="submission" date="2019-04" db="EMBL/GenBank/DDBJ databases">
        <title>High contiguity whole genome sequence and gene annotation resource for two Venturia nashicola isolates.</title>
        <authorList>
            <person name="Prokchorchik M."/>
            <person name="Won K."/>
            <person name="Lee Y."/>
            <person name="Choi E.D."/>
            <person name="Segonzac C."/>
            <person name="Sohn K.H."/>
        </authorList>
    </citation>
    <scope>NUCLEOTIDE SEQUENCE [LARGE SCALE GENOMIC DNA]</scope>
    <source>
        <strain evidence="10 11">PRI2</strain>
    </source>
</reference>
<evidence type="ECO:0000313" key="10">
    <source>
        <dbReference type="EMBL" id="TID25097.1"/>
    </source>
</evidence>
<evidence type="ECO:0000256" key="2">
    <source>
        <dbReference type="ARBA" id="ARBA00010669"/>
    </source>
</evidence>
<dbReference type="STRING" id="86259.A0A4Z1P7I7"/>
<evidence type="ECO:0000256" key="7">
    <source>
        <dbReference type="ARBA" id="ARBA00022833"/>
    </source>
</evidence>
<dbReference type="FunFam" id="3.40.140.10:FF:000039">
    <property type="entry name" value="tRNA-specific adenosine deaminase"/>
    <property type="match status" value="1"/>
</dbReference>
<dbReference type="Proteomes" id="UP000298493">
    <property type="component" value="Unassembled WGS sequence"/>
</dbReference>
<dbReference type="PROSITE" id="PS00903">
    <property type="entry name" value="CYT_DCMP_DEAMINASES_1"/>
    <property type="match status" value="1"/>
</dbReference>
<accession>A0A4Z1P7I7</accession>
<keyword evidence="11" id="KW-1185">Reference proteome</keyword>
<dbReference type="GO" id="GO:0005634">
    <property type="term" value="C:nucleus"/>
    <property type="evidence" value="ECO:0007669"/>
    <property type="project" value="TreeGrafter"/>
</dbReference>
<dbReference type="InterPro" id="IPR016192">
    <property type="entry name" value="APOBEC/CMP_deaminase_Zn-bd"/>
</dbReference>
<name>A0A4Z1P7I7_9PEZI</name>
<comment type="cofactor">
    <cofactor evidence="1">
        <name>Zn(2+)</name>
        <dbReference type="ChEBI" id="CHEBI:29105"/>
    </cofactor>
</comment>
<dbReference type="GO" id="GO:0052717">
    <property type="term" value="F:tRNA-specific adenosine-34 deaminase activity"/>
    <property type="evidence" value="ECO:0007669"/>
    <property type="project" value="UniProtKB-EC"/>
</dbReference>
<sequence>MAIPGDMREHERFMREAIDMAEDALRRDETPVGCVFVWGGEVIGRGMNGTNRSLNGTRHAEFIALSSILSTYPPSILQQTDLYVTVEPCIMCASLLRQFQIRTCYFGAANERFGGTGGVLSIHSDKGVEEGYKAYGGIFREECVMLLRRFYVQDNEKVPEVKARKKERELKEVRPEDIHVGVAGKAKVALPDGSEGDKS</sequence>
<dbReference type="InterPro" id="IPR016193">
    <property type="entry name" value="Cytidine_deaminase-like"/>
</dbReference>
<evidence type="ECO:0000256" key="4">
    <source>
        <dbReference type="ARBA" id="ARBA00022694"/>
    </source>
</evidence>
<dbReference type="EMBL" id="SNSC02000004">
    <property type="protein sequence ID" value="TID25097.1"/>
    <property type="molecule type" value="Genomic_DNA"/>
</dbReference>
<dbReference type="OrthoDB" id="1701769at2759"/>
<keyword evidence="7" id="KW-0862">Zinc</keyword>
<organism evidence="10 11">
    <name type="scientific">Venturia nashicola</name>
    <dbReference type="NCBI Taxonomy" id="86259"/>
    <lineage>
        <taxon>Eukaryota</taxon>
        <taxon>Fungi</taxon>
        <taxon>Dikarya</taxon>
        <taxon>Ascomycota</taxon>
        <taxon>Pezizomycotina</taxon>
        <taxon>Dothideomycetes</taxon>
        <taxon>Pleosporomycetidae</taxon>
        <taxon>Venturiales</taxon>
        <taxon>Venturiaceae</taxon>
        <taxon>Venturia</taxon>
    </lineage>
</organism>
<dbReference type="EC" id="3.5.4.33" evidence="3"/>
<dbReference type="GO" id="GO:0008270">
    <property type="term" value="F:zinc ion binding"/>
    <property type="evidence" value="ECO:0007669"/>
    <property type="project" value="InterPro"/>
</dbReference>
<dbReference type="SUPFAM" id="SSF53927">
    <property type="entry name" value="Cytidine deaminase-like"/>
    <property type="match status" value="1"/>
</dbReference>
<dbReference type="PANTHER" id="PTHR11079:SF149">
    <property type="entry name" value="TRNA-SPECIFIC ADENOSINE DEAMINASE 2"/>
    <property type="match status" value="1"/>
</dbReference>
<keyword evidence="5" id="KW-0479">Metal-binding</keyword>
<comment type="catalytic activity">
    <reaction evidence="8">
        <text>adenosine(34) in tRNA + H2O + H(+) = inosine(34) in tRNA + NH4(+)</text>
        <dbReference type="Rhea" id="RHEA:43168"/>
        <dbReference type="Rhea" id="RHEA-COMP:10373"/>
        <dbReference type="Rhea" id="RHEA-COMP:10374"/>
        <dbReference type="ChEBI" id="CHEBI:15377"/>
        <dbReference type="ChEBI" id="CHEBI:15378"/>
        <dbReference type="ChEBI" id="CHEBI:28938"/>
        <dbReference type="ChEBI" id="CHEBI:74411"/>
        <dbReference type="ChEBI" id="CHEBI:82852"/>
        <dbReference type="EC" id="3.5.4.33"/>
    </reaction>
</comment>
<keyword evidence="6" id="KW-0378">Hydrolase</keyword>
<dbReference type="CDD" id="cd01285">
    <property type="entry name" value="nucleoside_deaminase"/>
    <property type="match status" value="1"/>
</dbReference>
<evidence type="ECO:0000259" key="9">
    <source>
        <dbReference type="PROSITE" id="PS51747"/>
    </source>
</evidence>
<dbReference type="GO" id="GO:0052718">
    <property type="term" value="C:tRNA-specific adenosine-34 deaminase complex"/>
    <property type="evidence" value="ECO:0007669"/>
    <property type="project" value="UniProtKB-ARBA"/>
</dbReference>
<evidence type="ECO:0000256" key="3">
    <source>
        <dbReference type="ARBA" id="ARBA00012740"/>
    </source>
</evidence>
<evidence type="ECO:0000256" key="6">
    <source>
        <dbReference type="ARBA" id="ARBA00022801"/>
    </source>
</evidence>
<dbReference type="AlphaFoldDB" id="A0A4Z1P7I7"/>
<dbReference type="GO" id="GO:0002100">
    <property type="term" value="P:tRNA wobble adenosine to inosine editing"/>
    <property type="evidence" value="ECO:0007669"/>
    <property type="project" value="UniProtKB-ARBA"/>
</dbReference>
<dbReference type="Gene3D" id="3.40.140.10">
    <property type="entry name" value="Cytidine Deaminase, domain 2"/>
    <property type="match status" value="1"/>
</dbReference>
<protein>
    <recommendedName>
        <fullName evidence="3">tRNA(adenine(34)) deaminase</fullName>
        <ecNumber evidence="3">3.5.4.33</ecNumber>
    </recommendedName>
</protein>
<dbReference type="InterPro" id="IPR002125">
    <property type="entry name" value="CMP_dCMP_dom"/>
</dbReference>
<feature type="domain" description="CMP/dCMP-type deaminase" evidence="9">
    <location>
        <begin position="8"/>
        <end position="120"/>
    </location>
</feature>
<proteinExistence type="inferred from homology"/>
<evidence type="ECO:0000256" key="1">
    <source>
        <dbReference type="ARBA" id="ARBA00001947"/>
    </source>
</evidence>
<gene>
    <name evidence="10" type="ORF">E6O75_ATG04302</name>
</gene>
<dbReference type="GO" id="GO:0005737">
    <property type="term" value="C:cytoplasm"/>
    <property type="evidence" value="ECO:0007669"/>
    <property type="project" value="TreeGrafter"/>
</dbReference>
<evidence type="ECO:0000313" key="11">
    <source>
        <dbReference type="Proteomes" id="UP000298493"/>
    </source>
</evidence>
<comment type="similarity">
    <text evidence="2">Belongs to the cytidine and deoxycytidylate deaminase family. ADAT2 subfamily.</text>
</comment>